<keyword evidence="4" id="KW-1227">Viral tail protein</keyword>
<evidence type="ECO:0000313" key="11">
    <source>
        <dbReference type="EMBL" id="CAK6596896.1"/>
    </source>
</evidence>
<dbReference type="InterPro" id="IPR012334">
    <property type="entry name" value="Pectin_lyas_fold"/>
</dbReference>
<evidence type="ECO:0000256" key="6">
    <source>
        <dbReference type="ARBA" id="ARBA00022844"/>
    </source>
</evidence>
<dbReference type="GO" id="GO:0098671">
    <property type="term" value="P:adhesion receptor-mediated virion attachment to host cell"/>
    <property type="evidence" value="ECO:0007669"/>
    <property type="project" value="UniProtKB-KW"/>
</dbReference>
<keyword evidence="7" id="KW-1233">Viral attachment to host adhesion receptor</keyword>
<dbReference type="GO" id="GO:0098996">
    <property type="term" value="P:symbiont entry into host cell via disruption of host cell glycocalyx"/>
    <property type="evidence" value="ECO:0007669"/>
    <property type="project" value="UniProtKB-KW"/>
</dbReference>
<evidence type="ECO:0000313" key="12">
    <source>
        <dbReference type="Proteomes" id="UP001497518"/>
    </source>
</evidence>
<dbReference type="EMBL" id="OY978791">
    <property type="protein sequence ID" value="CAK6596896.1"/>
    <property type="molecule type" value="Genomic_DNA"/>
</dbReference>
<evidence type="ECO:0000256" key="3">
    <source>
        <dbReference type="ARBA" id="ARBA00022717"/>
    </source>
</evidence>
<dbReference type="GO" id="GO:0098994">
    <property type="term" value="P:symbiont entry into host cell via disruption of host cell envelope"/>
    <property type="evidence" value="ECO:0007669"/>
    <property type="project" value="UniProtKB-KW"/>
</dbReference>
<name>A0AAV1MFB8_9CAUD</name>
<evidence type="ECO:0000256" key="7">
    <source>
        <dbReference type="ARBA" id="ARBA00023165"/>
    </source>
</evidence>
<dbReference type="SUPFAM" id="SSF51126">
    <property type="entry name" value="Pectin lyase-like"/>
    <property type="match status" value="1"/>
</dbReference>
<keyword evidence="12" id="KW-1185">Reference proteome</keyword>
<reference evidence="11 12" key="1">
    <citation type="submission" date="2023-10" db="EMBL/GenBank/DDBJ databases">
        <authorList>
            <person name="Robby Concha-Eloko"/>
            <person name="Pilar Barberan- Martinez"/>
            <person name="Rafael Sanjuan"/>
            <person name="Pilar Domingo-Calap"/>
        </authorList>
    </citation>
    <scope>NUCLEOTIDE SEQUENCE [LARGE SCALE GENOMIC DNA]</scope>
</reference>
<evidence type="ECO:0000256" key="1">
    <source>
        <dbReference type="ARBA" id="ARBA00004328"/>
    </source>
</evidence>
<evidence type="ECO:0000256" key="2">
    <source>
        <dbReference type="ARBA" id="ARBA00022581"/>
    </source>
</evidence>
<evidence type="ECO:0000256" key="5">
    <source>
        <dbReference type="ARBA" id="ARBA00022804"/>
    </source>
</evidence>
<dbReference type="Proteomes" id="UP001497518">
    <property type="component" value="Chromosome"/>
</dbReference>
<comment type="subcellular location">
    <subcellularLocation>
        <location evidence="1">Virion</location>
    </subcellularLocation>
</comment>
<dbReference type="InterPro" id="IPR011050">
    <property type="entry name" value="Pectin_lyase_fold/virulence"/>
</dbReference>
<protein>
    <recommendedName>
        <fullName evidence="9">Probable tail spike protein</fullName>
    </recommendedName>
</protein>
<keyword evidence="8" id="KW-1160">Virus entry into host cell</keyword>
<keyword evidence="10" id="KW-1238">Degradation of host capsule during virus entry</keyword>
<proteinExistence type="predicted"/>
<dbReference type="GO" id="GO:0098015">
    <property type="term" value="C:virus tail"/>
    <property type="evidence" value="ECO:0007669"/>
    <property type="project" value="UniProtKB-KW"/>
</dbReference>
<keyword evidence="3" id="KW-1235">Degradation of host cell envelope components during virus entry</keyword>
<evidence type="ECO:0000256" key="9">
    <source>
        <dbReference type="ARBA" id="ARBA00035728"/>
    </source>
</evidence>
<accession>A0AAV1MFB8</accession>
<evidence type="ECO:0000256" key="10">
    <source>
        <dbReference type="ARBA" id="ARBA00035731"/>
    </source>
</evidence>
<evidence type="ECO:0000256" key="8">
    <source>
        <dbReference type="ARBA" id="ARBA00023296"/>
    </source>
</evidence>
<gene>
    <name evidence="11" type="ORF">K11PH164C1_LOCUS46</name>
</gene>
<keyword evidence="6" id="KW-0946">Virion</keyword>
<keyword evidence="5" id="KW-1161">Viral attachment to host cell</keyword>
<keyword evidence="2" id="KW-0945">Host-virus interaction</keyword>
<dbReference type="Gene3D" id="2.160.20.10">
    <property type="entry name" value="Single-stranded right-handed beta-helix, Pectin lyase-like"/>
    <property type="match status" value="1"/>
</dbReference>
<evidence type="ECO:0000256" key="4">
    <source>
        <dbReference type="ARBA" id="ARBA00022732"/>
    </source>
</evidence>
<organism evidence="11 12">
    <name type="scientific">Klebsiella phage vB_Kpn_K11PH164C1</name>
    <dbReference type="NCBI Taxonomy" id="3071618"/>
    <lineage>
        <taxon>Viruses</taxon>
        <taxon>Duplodnaviria</taxon>
        <taxon>Heunggongvirae</taxon>
        <taxon>Uroviricota</taxon>
        <taxon>Caudoviricetes</taxon>
        <taxon>Autographivirales</taxon>
        <taxon>Autotranscriptaviridae</taxon>
        <taxon>Studiervirinae</taxon>
        <taxon>Przondovirus</taxon>
        <taxon>Przondovirus K11PH164C1</taxon>
    </lineage>
</organism>
<sequence length="570" mass="62486">MLNDFNQPKGSTIGVLKDGRTIQQAFDEIPVISVLRFGAKGDGVADDYPAFQRAALEAQRIGGAVIDVPTPPVEYKIGFPVFLFDRTWFRGTGINCRVNFTDPLYARKSRSGFIIGSGYEQNRDKAIQCLNDGTWATTGSVVNSAFTELPRGQYVRDNPSQVQSRLCRVSDMYLVATYPNGTTLKGGYAVSGANAVDSDVFNIWGEGWTEIINFGSDVPPATPSCHNMHAYDITCVEPNHYETYYSAGFMANSTNCTIGRFRQLKPIADGSPHGSGGSMNYTEFCSFYDIDIPSLGRTASSEGILVNNSKGAVTRNIRIGNAKTCVAEYYTTGAGIFYDRDHPNVFDGIHANNCDNAAALRSKFSVWKNVTQTNCTYHVYFGTTNAQSCVVKFVPDSIGFGSGVDGLARLRDNRVNGYIERSVYVRPINFLLEDKTVLQSWDTNRNMKAKPDVGFRVLYPIPVNMRAIVSVNQFFTFEVGAGSKGSNVDIKVRRMASFGGNASEQPIIEFSNSKTATVDTVQDTNVQANAPALVLTATPDMPNSMDVLITVSNPTINMNLKEFRLVYLGD</sequence>